<reference evidence="1 2" key="1">
    <citation type="submission" date="2015-04" db="EMBL/GenBank/DDBJ databases">
        <authorList>
            <person name="Syromyatnikov M.Y."/>
            <person name="Popov V.N."/>
        </authorList>
    </citation>
    <scope>NUCLEOTIDE SEQUENCE [LARGE SCALE GENOMIC DNA]</scope>
</reference>
<accession>A0A1J1J7Q6</accession>
<keyword evidence="2" id="KW-1185">Reference proteome</keyword>
<dbReference type="AlphaFoldDB" id="A0A1J1J7Q6"/>
<sequence length="76" mass="8733">MSVVKFHCKTKAERNFIFSSRNLNSNNDASVCVVDMSLKINLELHQTDIKIQSKQKQLGTRYLHALNKLDSAFHLN</sequence>
<proteinExistence type="predicted"/>
<evidence type="ECO:0000313" key="2">
    <source>
        <dbReference type="Proteomes" id="UP000183832"/>
    </source>
</evidence>
<protein>
    <submittedName>
        <fullName evidence="1">CLUMA_CG020758, isoform A</fullName>
    </submittedName>
</protein>
<organism evidence="1 2">
    <name type="scientific">Clunio marinus</name>
    <dbReference type="NCBI Taxonomy" id="568069"/>
    <lineage>
        <taxon>Eukaryota</taxon>
        <taxon>Metazoa</taxon>
        <taxon>Ecdysozoa</taxon>
        <taxon>Arthropoda</taxon>
        <taxon>Hexapoda</taxon>
        <taxon>Insecta</taxon>
        <taxon>Pterygota</taxon>
        <taxon>Neoptera</taxon>
        <taxon>Endopterygota</taxon>
        <taxon>Diptera</taxon>
        <taxon>Nematocera</taxon>
        <taxon>Chironomoidea</taxon>
        <taxon>Chironomidae</taxon>
        <taxon>Clunio</taxon>
    </lineage>
</organism>
<gene>
    <name evidence="1" type="ORF">CLUMA_CG020758</name>
</gene>
<evidence type="ECO:0000313" key="1">
    <source>
        <dbReference type="EMBL" id="CRL07804.1"/>
    </source>
</evidence>
<dbReference type="Proteomes" id="UP000183832">
    <property type="component" value="Unassembled WGS sequence"/>
</dbReference>
<dbReference type="EMBL" id="CVRI01000073">
    <property type="protein sequence ID" value="CRL07804.1"/>
    <property type="molecule type" value="Genomic_DNA"/>
</dbReference>
<name>A0A1J1J7Q6_9DIPT</name>